<feature type="region of interest" description="Disordered" evidence="11">
    <location>
        <begin position="659"/>
        <end position="688"/>
    </location>
</feature>
<dbReference type="InterPro" id="IPR019775">
    <property type="entry name" value="WD40_repeat_CS"/>
</dbReference>
<feature type="repeat" description="WD" evidence="10">
    <location>
        <begin position="521"/>
        <end position="560"/>
    </location>
</feature>
<feature type="compositionally biased region" description="Low complexity" evidence="11">
    <location>
        <begin position="667"/>
        <end position="686"/>
    </location>
</feature>
<keyword evidence="6 10" id="KW-0853">WD repeat</keyword>
<evidence type="ECO:0000313" key="13">
    <source>
        <dbReference type="EMBL" id="KAE8161214.1"/>
    </source>
</evidence>
<dbReference type="Gene3D" id="1.20.1280.50">
    <property type="match status" value="1"/>
</dbReference>
<accession>A0A5N6URF4</accession>
<feature type="region of interest" description="Disordered" evidence="11">
    <location>
        <begin position="596"/>
        <end position="623"/>
    </location>
</feature>
<evidence type="ECO:0000256" key="7">
    <source>
        <dbReference type="ARBA" id="ARBA00022737"/>
    </source>
</evidence>
<proteinExistence type="inferred from homology"/>
<feature type="repeat" description="WD" evidence="10">
    <location>
        <begin position="360"/>
        <end position="400"/>
    </location>
</feature>
<dbReference type="InterPro" id="IPR001810">
    <property type="entry name" value="F-box_dom"/>
</dbReference>
<dbReference type="PANTHER" id="PTHR19849:SF0">
    <property type="entry name" value="PHOSPHOLIPASE A-2-ACTIVATING PROTEIN"/>
    <property type="match status" value="1"/>
</dbReference>
<feature type="repeat" description="WD" evidence="10">
    <location>
        <begin position="401"/>
        <end position="440"/>
    </location>
</feature>
<feature type="compositionally biased region" description="Low complexity" evidence="11">
    <location>
        <begin position="209"/>
        <end position="223"/>
    </location>
</feature>
<evidence type="ECO:0000256" key="10">
    <source>
        <dbReference type="PROSITE-ProRule" id="PRU00221"/>
    </source>
</evidence>
<feature type="repeat" description="WD" evidence="10">
    <location>
        <begin position="320"/>
        <end position="359"/>
    </location>
</feature>
<dbReference type="InterPro" id="IPR036047">
    <property type="entry name" value="F-box-like_dom_sf"/>
</dbReference>
<dbReference type="SMART" id="SM00320">
    <property type="entry name" value="WD40"/>
    <property type="match status" value="8"/>
</dbReference>
<evidence type="ECO:0000256" key="11">
    <source>
        <dbReference type="SAM" id="MobiDB-lite"/>
    </source>
</evidence>
<evidence type="ECO:0000256" key="5">
    <source>
        <dbReference type="ARBA" id="ARBA00022490"/>
    </source>
</evidence>
<dbReference type="InterPro" id="IPR036322">
    <property type="entry name" value="WD40_repeat_dom_sf"/>
</dbReference>
<dbReference type="Pfam" id="PF12937">
    <property type="entry name" value="F-box-like"/>
    <property type="match status" value="1"/>
</dbReference>
<dbReference type="PANTHER" id="PTHR19849">
    <property type="entry name" value="PHOSPHOLIPASE A-2-ACTIVATING PROTEIN"/>
    <property type="match status" value="1"/>
</dbReference>
<dbReference type="PROSITE" id="PS50181">
    <property type="entry name" value="FBOX"/>
    <property type="match status" value="1"/>
</dbReference>
<evidence type="ECO:0000313" key="14">
    <source>
        <dbReference type="Proteomes" id="UP000326950"/>
    </source>
</evidence>
<dbReference type="GO" id="GO:0043161">
    <property type="term" value="P:proteasome-mediated ubiquitin-dependent protein catabolic process"/>
    <property type="evidence" value="ECO:0007669"/>
    <property type="project" value="TreeGrafter"/>
</dbReference>
<feature type="compositionally biased region" description="Low complexity" evidence="11">
    <location>
        <begin position="25"/>
        <end position="37"/>
    </location>
</feature>
<reference evidence="13 14" key="1">
    <citation type="submission" date="2019-04" db="EMBL/GenBank/DDBJ databases">
        <title>Friends and foes A comparative genomics study of 23 Aspergillus species from section Flavi.</title>
        <authorList>
            <consortium name="DOE Joint Genome Institute"/>
            <person name="Kjaerbolling I."/>
            <person name="Vesth T."/>
            <person name="Frisvad J.C."/>
            <person name="Nybo J.L."/>
            <person name="Theobald S."/>
            <person name="Kildgaard S."/>
            <person name="Isbrandt T."/>
            <person name="Kuo A."/>
            <person name="Sato A."/>
            <person name="Lyhne E.K."/>
            <person name="Kogle M.E."/>
            <person name="Wiebenga A."/>
            <person name="Kun R.S."/>
            <person name="Lubbers R.J."/>
            <person name="Makela M.R."/>
            <person name="Barry K."/>
            <person name="Chovatia M."/>
            <person name="Clum A."/>
            <person name="Daum C."/>
            <person name="Haridas S."/>
            <person name="He G."/>
            <person name="LaButti K."/>
            <person name="Lipzen A."/>
            <person name="Mondo S."/>
            <person name="Riley R."/>
            <person name="Salamov A."/>
            <person name="Simmons B.A."/>
            <person name="Magnuson J.K."/>
            <person name="Henrissat B."/>
            <person name="Mortensen U.H."/>
            <person name="Larsen T.O."/>
            <person name="Devries R.P."/>
            <person name="Grigoriev I.V."/>
            <person name="Machida M."/>
            <person name="Baker S.E."/>
            <person name="Andersen M.R."/>
        </authorList>
    </citation>
    <scope>NUCLEOTIDE SEQUENCE [LARGE SCALE GENOMIC DNA]</scope>
    <source>
        <strain evidence="13 14">CBS 117626</strain>
    </source>
</reference>
<comment type="function">
    <text evidence="1">Component of the SCF(sconB) E3 ubiquitin ligase complex involved in the regulation of sulfur metabolite repression, probably by mediating the inactivation or degradation of the metR transcription factor.</text>
</comment>
<gene>
    <name evidence="13" type="ORF">BDV40DRAFT_289459</name>
</gene>
<dbReference type="AlphaFoldDB" id="A0A5N6URF4"/>
<dbReference type="InterPro" id="IPR015943">
    <property type="entry name" value="WD40/YVTN_repeat-like_dom_sf"/>
</dbReference>
<dbReference type="SUPFAM" id="SSF81383">
    <property type="entry name" value="F-box domain"/>
    <property type="match status" value="1"/>
</dbReference>
<feature type="region of interest" description="Disordered" evidence="11">
    <location>
        <begin position="1"/>
        <end position="75"/>
    </location>
</feature>
<dbReference type="GO" id="GO:0005634">
    <property type="term" value="C:nucleus"/>
    <property type="evidence" value="ECO:0007669"/>
    <property type="project" value="TreeGrafter"/>
</dbReference>
<dbReference type="CDD" id="cd00200">
    <property type="entry name" value="WD40"/>
    <property type="match status" value="1"/>
</dbReference>
<dbReference type="PROSITE" id="PS00678">
    <property type="entry name" value="WD_REPEATS_1"/>
    <property type="match status" value="2"/>
</dbReference>
<feature type="domain" description="F-box" evidence="12">
    <location>
        <begin position="127"/>
        <end position="174"/>
    </location>
</feature>
<evidence type="ECO:0000256" key="3">
    <source>
        <dbReference type="ARBA" id="ARBA00011725"/>
    </source>
</evidence>
<dbReference type="SUPFAM" id="SSF50978">
    <property type="entry name" value="WD40 repeat-like"/>
    <property type="match status" value="1"/>
</dbReference>
<dbReference type="PROSITE" id="PS50294">
    <property type="entry name" value="WD_REPEATS_REGION"/>
    <property type="match status" value="5"/>
</dbReference>
<evidence type="ECO:0000259" key="12">
    <source>
        <dbReference type="PROSITE" id="PS50181"/>
    </source>
</evidence>
<dbReference type="EMBL" id="ML738645">
    <property type="protein sequence ID" value="KAE8161214.1"/>
    <property type="molecule type" value="Genomic_DNA"/>
</dbReference>
<keyword evidence="7" id="KW-0677">Repeat</keyword>
<dbReference type="OrthoDB" id="190105at2759"/>
<feature type="repeat" description="WD" evidence="10">
    <location>
        <begin position="481"/>
        <end position="520"/>
    </location>
</feature>
<name>A0A5N6URF4_ASPTM</name>
<comment type="similarity">
    <text evidence="2">Belongs to the WD repeat MET30/SCONB/SCON-2 family.</text>
</comment>
<evidence type="ECO:0000256" key="8">
    <source>
        <dbReference type="ARBA" id="ARBA00030034"/>
    </source>
</evidence>
<dbReference type="GO" id="GO:0005737">
    <property type="term" value="C:cytoplasm"/>
    <property type="evidence" value="ECO:0007669"/>
    <property type="project" value="TreeGrafter"/>
</dbReference>
<evidence type="ECO:0000256" key="1">
    <source>
        <dbReference type="ARBA" id="ARBA00002730"/>
    </source>
</evidence>
<dbReference type="PROSITE" id="PS50082">
    <property type="entry name" value="WD_REPEATS_2"/>
    <property type="match status" value="6"/>
</dbReference>
<dbReference type="Proteomes" id="UP000326950">
    <property type="component" value="Unassembled WGS sequence"/>
</dbReference>
<feature type="region of interest" description="Disordered" evidence="11">
    <location>
        <begin position="204"/>
        <end position="232"/>
    </location>
</feature>
<evidence type="ECO:0000256" key="9">
    <source>
        <dbReference type="ARBA" id="ARBA00032113"/>
    </source>
</evidence>
<dbReference type="Pfam" id="PF00400">
    <property type="entry name" value="WD40"/>
    <property type="match status" value="6"/>
</dbReference>
<organism evidence="13 14">
    <name type="scientific">Aspergillus tamarii</name>
    <dbReference type="NCBI Taxonomy" id="41984"/>
    <lineage>
        <taxon>Eukaryota</taxon>
        <taxon>Fungi</taxon>
        <taxon>Dikarya</taxon>
        <taxon>Ascomycota</taxon>
        <taxon>Pezizomycotina</taxon>
        <taxon>Eurotiomycetes</taxon>
        <taxon>Eurotiomycetidae</taxon>
        <taxon>Eurotiales</taxon>
        <taxon>Aspergillaceae</taxon>
        <taxon>Aspergillus</taxon>
        <taxon>Aspergillus subgen. Circumdati</taxon>
    </lineage>
</organism>
<keyword evidence="5" id="KW-0963">Cytoplasm</keyword>
<sequence length="1118" mass="123395">MSPRSVPEQLAPAHTRTCSASDSVASLTSAHSRSLSSNKTITSIPPNLLPSAPASPPTPAPSPTPHQRPPTWQSADEDDDAFLLNARIHFSSLSSFKRQKFLEGILSLCDSQHLSFVSSYVSPRLRKDPFLVFPTELCLRVLSFIDDPKTLARASQVSRRWRELLNDDITWKNLCEKHAYASRKSSEDDRDFVDPFDTQHMRTISGTNSLAGSRSSLTSSHQSQDGHPGLTRSLSGDWLASASLSSRKRRVRPLSYRTHFKQKYMVESAWNKGGRCTQRHITPDQGVVTSLHLTPKYIVVALDNAKIHIYDTNGDNQKTLQGHVMGVWAMVPWDDILVSGGCDREVRVWNMATGAGIYLLRGHTSTVRCLKMSDRNTAISGSRDTTLRIWDLSSGTCRNVLVGHQASVRCLAIHGDLVVSGSYDTTARIWSISEGRCLRTLSGHFSQIYAIAFDGRRIATGSLDTSVRIWDPQSGQCHAILQGHTSLVGQLQMRGDTLVTGGSDGSVRVWSLTKMTPIHRLAAHDNSVTSLQFDSSRIVSGGSDGRVKVWSLQTGQLLRELSSPAEAVWRVAFEEEKAVIMASRSGRTVMEVWTFSPPPEEDTDEIVPPSSSSTPGMHPAEDDSCDEALPGCRNCSIYGRPCPGYRPDTIFRNETQKVERLMRKRSTTPTDSQRSSRSTSVSQSSPELPLILPQIADSTWEERAVCHFFDQFTCVSDECLNHLGFLPSLYATCRDNGQDDSVSSCLRLATEATALITLSNHMKAPPLLLKARGYYGLALHGLQRLLGTRSQAVRDETFATMVILSIFEDIAGERNGLHSSHTKGFGLLMGMRGESQLSHAQGRDLFICAYAHTLIESIVLRTRPRNASTELIVGQLDVSEPVPRLILTASKIGQLFAESSSHQGSLDRDTITKLTTWIETGSHLALEMANWSQQLPDHWLPLVVYTATGGPLMTYQSASIAAIWTYYRAARISLQRHLLDLRQALASLVSDNQTCDVHRDAALEEIREMTTDTCRSIPFSLGDIDALGQSIPVSAEGRPPVRALYGYMMLWPLWYVLTFGMGTAAQIEQMRSALGRVGSVLGIKLALILAQQGSIRSRTLELPKPMCFGNQLLVQTPR</sequence>
<feature type="compositionally biased region" description="Pro residues" evidence="11">
    <location>
        <begin position="53"/>
        <end position="68"/>
    </location>
</feature>
<protein>
    <recommendedName>
        <fullName evidence="4">Probable E3 ubiquitin ligase complex SCF subunit sconB</fullName>
    </recommendedName>
    <alternativeName>
        <fullName evidence="9">Sulfur controller B</fullName>
    </alternativeName>
    <alternativeName>
        <fullName evidence="8">Sulfur metabolite repression control protein B</fullName>
    </alternativeName>
</protein>
<comment type="subunit">
    <text evidence="3">Component of the SCF(sconB) E3 ubiquitin ligase complex.</text>
</comment>
<dbReference type="InterPro" id="IPR001680">
    <property type="entry name" value="WD40_rpt"/>
</dbReference>
<dbReference type="GO" id="GO:0043130">
    <property type="term" value="F:ubiquitin binding"/>
    <property type="evidence" value="ECO:0007669"/>
    <property type="project" value="TreeGrafter"/>
</dbReference>
<dbReference type="PRINTS" id="PR00320">
    <property type="entry name" value="GPROTEINBRPT"/>
</dbReference>
<evidence type="ECO:0000256" key="2">
    <source>
        <dbReference type="ARBA" id="ARBA00007968"/>
    </source>
</evidence>
<dbReference type="SMART" id="SM00256">
    <property type="entry name" value="FBOX"/>
    <property type="match status" value="1"/>
</dbReference>
<dbReference type="Gene3D" id="2.130.10.10">
    <property type="entry name" value="YVTN repeat-like/Quinoprotein amine dehydrogenase"/>
    <property type="match status" value="1"/>
</dbReference>
<keyword evidence="14" id="KW-1185">Reference proteome</keyword>
<evidence type="ECO:0000256" key="4">
    <source>
        <dbReference type="ARBA" id="ARBA00015819"/>
    </source>
</evidence>
<feature type="repeat" description="WD" evidence="10">
    <location>
        <begin position="441"/>
        <end position="480"/>
    </location>
</feature>
<evidence type="ECO:0000256" key="6">
    <source>
        <dbReference type="ARBA" id="ARBA00022574"/>
    </source>
</evidence>
<dbReference type="InterPro" id="IPR020472">
    <property type="entry name" value="WD40_PAC1"/>
</dbReference>
<dbReference type="GO" id="GO:0010992">
    <property type="term" value="P:ubiquitin recycling"/>
    <property type="evidence" value="ECO:0007669"/>
    <property type="project" value="TreeGrafter"/>
</dbReference>